<dbReference type="GO" id="GO:0022904">
    <property type="term" value="P:respiratory electron transport chain"/>
    <property type="evidence" value="ECO:0007669"/>
    <property type="project" value="TreeGrafter"/>
</dbReference>
<comment type="caution">
    <text evidence="2">The sequence shown here is derived from an EMBL/GenBank/DDBJ whole genome shotgun (WGS) entry which is preliminary data.</text>
</comment>
<name>A0AAE0N440_9PEZI</name>
<keyword evidence="3" id="KW-1185">Reference proteome</keyword>
<dbReference type="AlphaFoldDB" id="A0AAE0N440"/>
<proteinExistence type="inferred from homology"/>
<dbReference type="GO" id="GO:0090324">
    <property type="term" value="P:negative regulation of oxidative phosphorylation"/>
    <property type="evidence" value="ECO:0007669"/>
    <property type="project" value="InterPro"/>
</dbReference>
<dbReference type="EMBL" id="JAULSW010000009">
    <property type="protein sequence ID" value="KAK3370076.1"/>
    <property type="molecule type" value="Genomic_DNA"/>
</dbReference>
<dbReference type="Proteomes" id="UP001285441">
    <property type="component" value="Unassembled WGS sequence"/>
</dbReference>
<comment type="similarity">
    <text evidence="1">Belongs to the complex I LYR family.</text>
</comment>
<dbReference type="GO" id="GO:0005739">
    <property type="term" value="C:mitochondrion"/>
    <property type="evidence" value="ECO:0007669"/>
    <property type="project" value="TreeGrafter"/>
</dbReference>
<accession>A0AAE0N440</accession>
<dbReference type="Pfam" id="PF13233">
    <property type="entry name" value="Complex1_LYR_2"/>
    <property type="match status" value="1"/>
</dbReference>
<dbReference type="InterPro" id="IPR045296">
    <property type="entry name" value="Complex1_LYR_ETFRF1_LYRM5"/>
</dbReference>
<evidence type="ECO:0000313" key="2">
    <source>
        <dbReference type="EMBL" id="KAK3370076.1"/>
    </source>
</evidence>
<dbReference type="CDD" id="cd20265">
    <property type="entry name" value="Complex1_LYR_ETFRF1_LYRM5"/>
    <property type="match status" value="1"/>
</dbReference>
<evidence type="ECO:0000256" key="1">
    <source>
        <dbReference type="ARBA" id="ARBA00009508"/>
    </source>
</evidence>
<reference evidence="2" key="1">
    <citation type="journal article" date="2023" name="Mol. Phylogenet. Evol.">
        <title>Genome-scale phylogeny and comparative genomics of the fungal order Sordariales.</title>
        <authorList>
            <person name="Hensen N."/>
            <person name="Bonometti L."/>
            <person name="Westerberg I."/>
            <person name="Brannstrom I.O."/>
            <person name="Guillou S."/>
            <person name="Cros-Aarteil S."/>
            <person name="Calhoun S."/>
            <person name="Haridas S."/>
            <person name="Kuo A."/>
            <person name="Mondo S."/>
            <person name="Pangilinan J."/>
            <person name="Riley R."/>
            <person name="LaButti K."/>
            <person name="Andreopoulos B."/>
            <person name="Lipzen A."/>
            <person name="Chen C."/>
            <person name="Yan M."/>
            <person name="Daum C."/>
            <person name="Ng V."/>
            <person name="Clum A."/>
            <person name="Steindorff A."/>
            <person name="Ohm R.A."/>
            <person name="Martin F."/>
            <person name="Silar P."/>
            <person name="Natvig D.O."/>
            <person name="Lalanne C."/>
            <person name="Gautier V."/>
            <person name="Ament-Velasquez S.L."/>
            <person name="Kruys A."/>
            <person name="Hutchinson M.I."/>
            <person name="Powell A.J."/>
            <person name="Barry K."/>
            <person name="Miller A.N."/>
            <person name="Grigoriev I.V."/>
            <person name="Debuchy R."/>
            <person name="Gladieux P."/>
            <person name="Hiltunen Thoren M."/>
            <person name="Johannesson H."/>
        </authorList>
    </citation>
    <scope>NUCLEOTIDE SEQUENCE</scope>
    <source>
        <strain evidence="2">CBS 232.78</strain>
    </source>
</reference>
<evidence type="ECO:0000313" key="3">
    <source>
        <dbReference type="Proteomes" id="UP001285441"/>
    </source>
</evidence>
<dbReference type="PANTHER" id="PTHR21024:SF0">
    <property type="entry name" value="ELECTRON TRANSFER FLAVOPROTEIN REGULATORY FACTOR 1"/>
    <property type="match status" value="1"/>
</dbReference>
<organism evidence="2 3">
    <name type="scientific">Podospora didyma</name>
    <dbReference type="NCBI Taxonomy" id="330526"/>
    <lineage>
        <taxon>Eukaryota</taxon>
        <taxon>Fungi</taxon>
        <taxon>Dikarya</taxon>
        <taxon>Ascomycota</taxon>
        <taxon>Pezizomycotina</taxon>
        <taxon>Sordariomycetes</taxon>
        <taxon>Sordariomycetidae</taxon>
        <taxon>Sordariales</taxon>
        <taxon>Podosporaceae</taxon>
        <taxon>Podospora</taxon>
    </lineage>
</organism>
<dbReference type="InterPro" id="IPR052000">
    <property type="entry name" value="ETFRF1"/>
</dbReference>
<gene>
    <name evidence="2" type="ORF">B0H63DRAFT_486085</name>
</gene>
<sequence length="110" mass="12779">MPPTPNPELRRQVIAVYKELLTLGRNYPQGFDFFRPRLHRAFMANANLSDEEEIRQGIARAEYVRKGLFACPLSPFLPLSLSISTMTQQLDLRRENEPFKADDDFSHIQK</sequence>
<reference evidence="2" key="2">
    <citation type="submission" date="2023-06" db="EMBL/GenBank/DDBJ databases">
        <authorList>
            <consortium name="Lawrence Berkeley National Laboratory"/>
            <person name="Haridas S."/>
            <person name="Hensen N."/>
            <person name="Bonometti L."/>
            <person name="Westerberg I."/>
            <person name="Brannstrom I.O."/>
            <person name="Guillou S."/>
            <person name="Cros-Aarteil S."/>
            <person name="Calhoun S."/>
            <person name="Kuo A."/>
            <person name="Mondo S."/>
            <person name="Pangilinan J."/>
            <person name="Riley R."/>
            <person name="LaButti K."/>
            <person name="Andreopoulos B."/>
            <person name="Lipzen A."/>
            <person name="Chen C."/>
            <person name="Yanf M."/>
            <person name="Daum C."/>
            <person name="Ng V."/>
            <person name="Clum A."/>
            <person name="Steindorff A."/>
            <person name="Ohm R."/>
            <person name="Martin F."/>
            <person name="Silar P."/>
            <person name="Natvig D."/>
            <person name="Lalanne C."/>
            <person name="Gautier V."/>
            <person name="Ament-velasquez S.L."/>
            <person name="Kruys A."/>
            <person name="Hutchinson M.I."/>
            <person name="Powell A.J."/>
            <person name="Barry K."/>
            <person name="Miller A.N."/>
            <person name="Grigoriev I.V."/>
            <person name="Debuchy R."/>
            <person name="Gladieux P."/>
            <person name="Thoren M.H."/>
            <person name="Johannesson H."/>
        </authorList>
    </citation>
    <scope>NUCLEOTIDE SEQUENCE</scope>
    <source>
        <strain evidence="2">CBS 232.78</strain>
    </source>
</reference>
<dbReference type="PANTHER" id="PTHR21024">
    <property type="entry name" value="GROWTH HORMONE-INDUCIBLE SOLUBLE PROTEIN-RELATED"/>
    <property type="match status" value="1"/>
</dbReference>
<protein>
    <submittedName>
        <fullName evidence="2">Uncharacterized protein</fullName>
    </submittedName>
</protein>